<dbReference type="InterPro" id="IPR002295">
    <property type="entry name" value="N4/N6-MTase_EcoPI_Mod-like"/>
</dbReference>
<dbReference type="PRINTS" id="PR00506">
    <property type="entry name" value="D21N6MTFRASE"/>
</dbReference>
<evidence type="ECO:0000256" key="3">
    <source>
        <dbReference type="ARBA" id="ARBA00022603"/>
    </source>
</evidence>
<dbReference type="EC" id="2.1.1.72" evidence="2"/>
<dbReference type="CDD" id="cd00146">
    <property type="entry name" value="PKD"/>
    <property type="match status" value="1"/>
</dbReference>
<evidence type="ECO:0000256" key="5">
    <source>
        <dbReference type="ARBA" id="ARBA00022691"/>
    </source>
</evidence>
<comment type="caution">
    <text evidence="8">The sequence shown here is derived from an EMBL/GenBank/DDBJ whole genome shotgun (WGS) entry which is preliminary data.</text>
</comment>
<dbReference type="Pfam" id="PF01555">
    <property type="entry name" value="N6_N4_Mtase"/>
    <property type="match status" value="1"/>
</dbReference>
<protein>
    <recommendedName>
        <fullName evidence="2">site-specific DNA-methyltransferase (adenine-specific)</fullName>
        <ecNumber evidence="2">2.1.1.72</ecNumber>
    </recommendedName>
</protein>
<reference evidence="9" key="1">
    <citation type="journal article" date="2019" name="Int. J. Syst. Evol. Microbiol.">
        <title>The Global Catalogue of Microorganisms (GCM) 10K type strain sequencing project: providing services to taxonomists for standard genome sequencing and annotation.</title>
        <authorList>
            <consortium name="The Broad Institute Genomics Platform"/>
            <consortium name="The Broad Institute Genome Sequencing Center for Infectious Disease"/>
            <person name="Wu L."/>
            <person name="Ma J."/>
        </authorList>
    </citation>
    <scope>NUCLEOTIDE SEQUENCE [LARGE SCALE GENOMIC DNA]</scope>
    <source>
        <strain evidence="9">KCTC 52640</strain>
    </source>
</reference>
<evidence type="ECO:0000256" key="4">
    <source>
        <dbReference type="ARBA" id="ARBA00022679"/>
    </source>
</evidence>
<dbReference type="SUPFAM" id="SSF53335">
    <property type="entry name" value="S-adenosyl-L-methionine-dependent methyltransferases"/>
    <property type="match status" value="1"/>
</dbReference>
<dbReference type="InterPro" id="IPR029063">
    <property type="entry name" value="SAM-dependent_MTases_sf"/>
</dbReference>
<dbReference type="EMBL" id="JBHRSS010000009">
    <property type="protein sequence ID" value="MFC3105912.1"/>
    <property type="molecule type" value="Genomic_DNA"/>
</dbReference>
<comment type="catalytic activity">
    <reaction evidence="6">
        <text>a 2'-deoxyadenosine in DNA + S-adenosyl-L-methionine = an N(6)-methyl-2'-deoxyadenosine in DNA + S-adenosyl-L-homocysteine + H(+)</text>
        <dbReference type="Rhea" id="RHEA:15197"/>
        <dbReference type="Rhea" id="RHEA-COMP:12418"/>
        <dbReference type="Rhea" id="RHEA-COMP:12419"/>
        <dbReference type="ChEBI" id="CHEBI:15378"/>
        <dbReference type="ChEBI" id="CHEBI:57856"/>
        <dbReference type="ChEBI" id="CHEBI:59789"/>
        <dbReference type="ChEBI" id="CHEBI:90615"/>
        <dbReference type="ChEBI" id="CHEBI:90616"/>
        <dbReference type="EC" id="2.1.1.72"/>
    </reaction>
</comment>
<evidence type="ECO:0000256" key="2">
    <source>
        <dbReference type="ARBA" id="ARBA00011900"/>
    </source>
</evidence>
<evidence type="ECO:0000256" key="6">
    <source>
        <dbReference type="ARBA" id="ARBA00047942"/>
    </source>
</evidence>
<keyword evidence="3 8" id="KW-0489">Methyltransferase</keyword>
<organism evidence="8 9">
    <name type="scientific">Salinisphaera aquimarina</name>
    <dbReference type="NCBI Taxonomy" id="2094031"/>
    <lineage>
        <taxon>Bacteria</taxon>
        <taxon>Pseudomonadati</taxon>
        <taxon>Pseudomonadota</taxon>
        <taxon>Gammaproteobacteria</taxon>
        <taxon>Salinisphaerales</taxon>
        <taxon>Salinisphaeraceae</taxon>
        <taxon>Salinisphaera</taxon>
    </lineage>
</organism>
<evidence type="ECO:0000259" key="7">
    <source>
        <dbReference type="Pfam" id="PF01555"/>
    </source>
</evidence>
<keyword evidence="5" id="KW-0949">S-adenosyl-L-methionine</keyword>
<keyword evidence="4" id="KW-0808">Transferase</keyword>
<keyword evidence="9" id="KW-1185">Reference proteome</keyword>
<accession>A0ABV7EWG7</accession>
<dbReference type="Proteomes" id="UP001595462">
    <property type="component" value="Unassembled WGS sequence"/>
</dbReference>
<evidence type="ECO:0000313" key="8">
    <source>
        <dbReference type="EMBL" id="MFC3105912.1"/>
    </source>
</evidence>
<evidence type="ECO:0000313" key="9">
    <source>
        <dbReference type="Proteomes" id="UP001595462"/>
    </source>
</evidence>
<dbReference type="Gene3D" id="3.40.50.150">
    <property type="entry name" value="Vaccinia Virus protein VP39"/>
    <property type="match status" value="1"/>
</dbReference>
<name>A0ABV7EWG7_9GAMM</name>
<dbReference type="GO" id="GO:0032259">
    <property type="term" value="P:methylation"/>
    <property type="evidence" value="ECO:0007669"/>
    <property type="project" value="UniProtKB-KW"/>
</dbReference>
<gene>
    <name evidence="8" type="ORF">ACFOSU_18740</name>
</gene>
<sequence>MAKPTQPTNVLSEAEKRDLIQLIQADKPLPEKYRFLLFEDKREVELVWNGKTADVCNAVLPFQTLEHIDEPREETRVQSDLFDARGRQKGGWTNKLIWGDNKLILSSLKSGALRRQIEEAGGLKLIYIDPPFDVGADFSMDIEIGGETFHKEPNLLEQIAYRDTWGKGADSFISMLYERLILMRDLLAKEGSIYVHCDWRVNSFIRLAMNEVFGTENFINEITWKRANTVKGNIGQGSKFMGANTDSLLAYSKSESYIFNNIFTPYSDDYIESFFKYKDSDTGRRYRLTSMIGPGGAAKGNPSYEVMGVTRYWRYSKGTMNDLISKGMIVQTAPGTVPQKKQYLDEGSGVSMQSLWDDIGGLGAASREGTKYPTQKPEALLDRIIKTSSQEGDLVADFFVGSGTTAASAEKLGRKWIASDLGKFGVHTTRKRLIGVQRELKAADKPFRAFEVLNLGRYERQAYLNVGGRLTGEQREAALSEREREFRELILRAYRAEPFENDEFFDGKQAARLVVIGPINLPVGRLFVEEVITECRKRRATRVDILAFEFEMGLFPAVLSEAREKGIDLTPKYIPAEVFDKQAIKRNQVVFHDISFVEATPRYDKKRKQTVRIELTDFSVYYSQNAAEKAIEAMKSNKSEVICDRGQLVKVSKDKQGVVSREVLTRRWTDWVDYWAVDFDYQSRKEIIKVPVGSGTSGVLSGFEAPQNEFDLDFEDRWTGSYIFENEWQSFRTRKDRELELTTAEHRYEKPGRYTVAVKVVDIFGNDTMTLVPVSVG</sequence>
<dbReference type="GO" id="GO:0008168">
    <property type="term" value="F:methyltransferase activity"/>
    <property type="evidence" value="ECO:0007669"/>
    <property type="project" value="UniProtKB-KW"/>
</dbReference>
<dbReference type="InterPro" id="IPR002941">
    <property type="entry name" value="DNA_methylase_N4/N6"/>
</dbReference>
<dbReference type="RefSeq" id="WP_380691468.1">
    <property type="nucleotide sequence ID" value="NZ_JBHRSS010000009.1"/>
</dbReference>
<comment type="similarity">
    <text evidence="1">Belongs to the N(4)/N(6)-methyltransferase family.</text>
</comment>
<proteinExistence type="inferred from homology"/>
<evidence type="ECO:0000256" key="1">
    <source>
        <dbReference type="ARBA" id="ARBA00006594"/>
    </source>
</evidence>
<feature type="domain" description="DNA methylase N-4/N-6" evidence="7">
    <location>
        <begin position="124"/>
        <end position="423"/>
    </location>
</feature>